<dbReference type="EMBL" id="GBEZ01018449">
    <property type="protein sequence ID" value="JAC67987.1"/>
    <property type="molecule type" value="Transcribed_RNA"/>
</dbReference>
<dbReference type="Gene3D" id="3.60.10.10">
    <property type="entry name" value="Endonuclease/exonuclease/phosphatase"/>
    <property type="match status" value="1"/>
</dbReference>
<feature type="compositionally biased region" description="Polar residues" evidence="1">
    <location>
        <begin position="1"/>
        <end position="10"/>
    </location>
</feature>
<evidence type="ECO:0008006" key="3">
    <source>
        <dbReference type="Google" id="ProtNLM"/>
    </source>
</evidence>
<accession>A0A061R4Z5</accession>
<organism evidence="2">
    <name type="scientific">Tetraselmis sp. GSL018</name>
    <dbReference type="NCBI Taxonomy" id="582737"/>
    <lineage>
        <taxon>Eukaryota</taxon>
        <taxon>Viridiplantae</taxon>
        <taxon>Chlorophyta</taxon>
        <taxon>core chlorophytes</taxon>
        <taxon>Chlorodendrophyceae</taxon>
        <taxon>Chlorodendrales</taxon>
        <taxon>Chlorodendraceae</taxon>
        <taxon>Tetraselmis</taxon>
    </lineage>
</organism>
<sequence>MPLPTNSEGPLTQGAPPSPLPFLRLLPPPSRAPRLENCMIEEMITGWNTVQTGLTSVTTERIVRIDAIMYKPQQLRVVDVMPQPIVMGPIPDERHPSDHLPIAATFCVRSSWENSLRRTASVVNGLGGSSCKRRPHAAPHSCRDLQQLDRVVTEGL</sequence>
<protein>
    <recommendedName>
        <fullName evidence="3">Endonuclease/exonuclease/phosphatase domain-containing protein</fullName>
    </recommendedName>
</protein>
<gene>
    <name evidence="2" type="ORF">TSPGSL018_9792</name>
</gene>
<reference evidence="2" key="1">
    <citation type="submission" date="2014-05" db="EMBL/GenBank/DDBJ databases">
        <title>The transcriptome of the halophilic microalga Tetraselmis sp. GSL018 isolated from the Great Salt Lake, Utah.</title>
        <authorList>
            <person name="Jinkerson R.E."/>
            <person name="D'Adamo S."/>
            <person name="Posewitz M.C."/>
        </authorList>
    </citation>
    <scope>NUCLEOTIDE SEQUENCE</scope>
    <source>
        <strain evidence="2">GSL018</strain>
    </source>
</reference>
<evidence type="ECO:0000256" key="1">
    <source>
        <dbReference type="SAM" id="MobiDB-lite"/>
    </source>
</evidence>
<proteinExistence type="predicted"/>
<name>A0A061R4Z5_9CHLO</name>
<dbReference type="AlphaFoldDB" id="A0A061R4Z5"/>
<feature type="region of interest" description="Disordered" evidence="1">
    <location>
        <begin position="1"/>
        <end position="20"/>
    </location>
</feature>
<evidence type="ECO:0000313" key="2">
    <source>
        <dbReference type="EMBL" id="JAC67987.1"/>
    </source>
</evidence>
<dbReference type="SUPFAM" id="SSF56219">
    <property type="entry name" value="DNase I-like"/>
    <property type="match status" value="1"/>
</dbReference>
<dbReference type="InterPro" id="IPR036691">
    <property type="entry name" value="Endo/exonu/phosph_ase_sf"/>
</dbReference>